<dbReference type="EMBL" id="BAAAEW010000007">
    <property type="protein sequence ID" value="GAA0747118.1"/>
    <property type="molecule type" value="Genomic_DNA"/>
</dbReference>
<dbReference type="PRINTS" id="PR00344">
    <property type="entry name" value="BCTRLSENSOR"/>
</dbReference>
<dbReference type="InterPro" id="IPR003661">
    <property type="entry name" value="HisK_dim/P_dom"/>
</dbReference>
<dbReference type="CDD" id="cd00082">
    <property type="entry name" value="HisKA"/>
    <property type="match status" value="1"/>
</dbReference>
<protein>
    <recommendedName>
        <fullName evidence="3">histidine kinase</fullName>
        <ecNumber evidence="3">2.7.13.3</ecNumber>
    </recommendedName>
</protein>
<evidence type="ECO:0000256" key="9">
    <source>
        <dbReference type="ARBA" id="ARBA00022840"/>
    </source>
</evidence>
<feature type="domain" description="Histidine kinase" evidence="11">
    <location>
        <begin position="232"/>
        <end position="440"/>
    </location>
</feature>
<accession>A0ABN1JUS9</accession>
<dbReference type="RefSeq" id="WP_141289891.1">
    <property type="nucleotide sequence ID" value="NZ_BAAAEW010000007.1"/>
</dbReference>
<evidence type="ECO:0000256" key="6">
    <source>
        <dbReference type="ARBA" id="ARBA00022679"/>
    </source>
</evidence>
<dbReference type="PANTHER" id="PTHR44936:SF10">
    <property type="entry name" value="SENSOR PROTEIN RSTB"/>
    <property type="match status" value="1"/>
</dbReference>
<dbReference type="Pfam" id="PF02518">
    <property type="entry name" value="HATPase_c"/>
    <property type="match status" value="1"/>
</dbReference>
<evidence type="ECO:0000256" key="8">
    <source>
        <dbReference type="ARBA" id="ARBA00022777"/>
    </source>
</evidence>
<evidence type="ECO:0000256" key="4">
    <source>
        <dbReference type="ARBA" id="ARBA00022475"/>
    </source>
</evidence>
<evidence type="ECO:0000256" key="10">
    <source>
        <dbReference type="SAM" id="Phobius"/>
    </source>
</evidence>
<evidence type="ECO:0000256" key="5">
    <source>
        <dbReference type="ARBA" id="ARBA00022553"/>
    </source>
</evidence>
<dbReference type="SUPFAM" id="SSF55874">
    <property type="entry name" value="ATPase domain of HSP90 chaperone/DNA topoisomerase II/histidine kinase"/>
    <property type="match status" value="1"/>
</dbReference>
<dbReference type="InterPro" id="IPR050980">
    <property type="entry name" value="2C_sensor_his_kinase"/>
</dbReference>
<dbReference type="InterPro" id="IPR005467">
    <property type="entry name" value="His_kinase_dom"/>
</dbReference>
<evidence type="ECO:0000256" key="3">
    <source>
        <dbReference type="ARBA" id="ARBA00012438"/>
    </source>
</evidence>
<feature type="transmembrane region" description="Helical" evidence="10">
    <location>
        <begin position="142"/>
        <end position="162"/>
    </location>
</feature>
<dbReference type="PANTHER" id="PTHR44936">
    <property type="entry name" value="SENSOR PROTEIN CREC"/>
    <property type="match status" value="1"/>
</dbReference>
<feature type="transmembrane region" description="Helical" evidence="10">
    <location>
        <begin position="174"/>
        <end position="196"/>
    </location>
</feature>
<dbReference type="PROSITE" id="PS50109">
    <property type="entry name" value="HIS_KIN"/>
    <property type="match status" value="1"/>
</dbReference>
<organism evidence="12 13">
    <name type="scientific">Ideonella azotifigens</name>
    <dbReference type="NCBI Taxonomy" id="513160"/>
    <lineage>
        <taxon>Bacteria</taxon>
        <taxon>Pseudomonadati</taxon>
        <taxon>Pseudomonadota</taxon>
        <taxon>Betaproteobacteria</taxon>
        <taxon>Burkholderiales</taxon>
        <taxon>Sphaerotilaceae</taxon>
        <taxon>Ideonella</taxon>
    </lineage>
</organism>
<dbReference type="SMART" id="SM00387">
    <property type="entry name" value="HATPase_c"/>
    <property type="match status" value="1"/>
</dbReference>
<keyword evidence="4" id="KW-1003">Cell membrane</keyword>
<keyword evidence="10" id="KW-0472">Membrane</keyword>
<comment type="caution">
    <text evidence="12">The sequence shown here is derived from an EMBL/GenBank/DDBJ whole genome shotgun (WGS) entry which is preliminary data.</text>
</comment>
<gene>
    <name evidence="12" type="ORF">GCM10009107_15320</name>
</gene>
<evidence type="ECO:0000256" key="7">
    <source>
        <dbReference type="ARBA" id="ARBA00022741"/>
    </source>
</evidence>
<dbReference type="InterPro" id="IPR036890">
    <property type="entry name" value="HATPase_C_sf"/>
</dbReference>
<keyword evidence="6" id="KW-0808">Transferase</keyword>
<dbReference type="InterPro" id="IPR003594">
    <property type="entry name" value="HATPase_dom"/>
</dbReference>
<name>A0ABN1JUS9_9BURK</name>
<keyword evidence="7" id="KW-0547">Nucleotide-binding</keyword>
<proteinExistence type="predicted"/>
<evidence type="ECO:0000259" key="11">
    <source>
        <dbReference type="PROSITE" id="PS50109"/>
    </source>
</evidence>
<evidence type="ECO:0000256" key="2">
    <source>
        <dbReference type="ARBA" id="ARBA00004651"/>
    </source>
</evidence>
<dbReference type="Gene3D" id="3.30.565.10">
    <property type="entry name" value="Histidine kinase-like ATPase, C-terminal domain"/>
    <property type="match status" value="1"/>
</dbReference>
<comment type="catalytic activity">
    <reaction evidence="1">
        <text>ATP + protein L-histidine = ADP + protein N-phospho-L-histidine.</text>
        <dbReference type="EC" id="2.7.13.3"/>
    </reaction>
</comment>
<evidence type="ECO:0000313" key="13">
    <source>
        <dbReference type="Proteomes" id="UP001500279"/>
    </source>
</evidence>
<comment type="subcellular location">
    <subcellularLocation>
        <location evidence="2">Cell membrane</location>
        <topology evidence="2">Multi-pass membrane protein</topology>
    </subcellularLocation>
</comment>
<keyword evidence="13" id="KW-1185">Reference proteome</keyword>
<dbReference type="Gene3D" id="1.10.287.130">
    <property type="match status" value="1"/>
</dbReference>
<dbReference type="InterPro" id="IPR036097">
    <property type="entry name" value="HisK_dim/P_sf"/>
</dbReference>
<keyword evidence="8" id="KW-0418">Kinase</keyword>
<keyword evidence="10" id="KW-0812">Transmembrane</keyword>
<dbReference type="EC" id="2.7.13.3" evidence="3"/>
<keyword evidence="5" id="KW-0597">Phosphoprotein</keyword>
<sequence>MPLLTPLTIAEAEPTRPTAEIGRAPERLAGRKNLLQLIQLRWVAVAGQLATIGTVQLVLDLALPIREMLILLASLAMFNLACGLRARASREISQAELFAGLLVDVLVLTGQLFFSGGITNPFVFLYLLQVVVTAVLLSTPFVWAMVGLTSLCLVALTQWHHLLILPDLDDSPLSMHYIGGLLMCFLINAALLVIFIGRIGSNLRQRDARLADLRQRAAEEGHIVRMGLLATGAAHELGTPLATLSVIVGDWSRMAPFAGDPELREEIEEMQAQLKRCKTIVSGILMAAGEARGESPVLTTLHAFLDELATEWQLTRQPAEFVYERSDAPDLPIVSDTALKQMICNVLDNALEAAPQGLLHLLASCEDDMLVLRVQDQGPGFAEDMLAHFGQPYQSTKNKPGRGLGLFLSVNVARLLGGRIMARNPAEGGAEVSVTLPLASLTLQKSERSRHGH</sequence>
<dbReference type="GO" id="GO:0005524">
    <property type="term" value="F:ATP binding"/>
    <property type="evidence" value="ECO:0007669"/>
    <property type="project" value="UniProtKB-KW"/>
</dbReference>
<keyword evidence="10" id="KW-1133">Transmembrane helix</keyword>
<dbReference type="InterPro" id="IPR004358">
    <property type="entry name" value="Sig_transdc_His_kin-like_C"/>
</dbReference>
<dbReference type="SUPFAM" id="SSF47384">
    <property type="entry name" value="Homodimeric domain of signal transducing histidine kinase"/>
    <property type="match status" value="1"/>
</dbReference>
<dbReference type="Proteomes" id="UP001500279">
    <property type="component" value="Unassembled WGS sequence"/>
</dbReference>
<reference evidence="12 13" key="1">
    <citation type="journal article" date="2019" name="Int. J. Syst. Evol. Microbiol.">
        <title>The Global Catalogue of Microorganisms (GCM) 10K type strain sequencing project: providing services to taxonomists for standard genome sequencing and annotation.</title>
        <authorList>
            <consortium name="The Broad Institute Genomics Platform"/>
            <consortium name="The Broad Institute Genome Sequencing Center for Infectious Disease"/>
            <person name="Wu L."/>
            <person name="Ma J."/>
        </authorList>
    </citation>
    <scope>NUCLEOTIDE SEQUENCE [LARGE SCALE GENOMIC DNA]</scope>
    <source>
        <strain evidence="12 13">JCM 15503</strain>
    </source>
</reference>
<evidence type="ECO:0000313" key="12">
    <source>
        <dbReference type="EMBL" id="GAA0747118.1"/>
    </source>
</evidence>
<evidence type="ECO:0000256" key="1">
    <source>
        <dbReference type="ARBA" id="ARBA00000085"/>
    </source>
</evidence>
<keyword evidence="9 12" id="KW-0067">ATP-binding</keyword>